<evidence type="ECO:0000313" key="2">
    <source>
        <dbReference type="Proteomes" id="UP000001847"/>
    </source>
</evidence>
<evidence type="ECO:0000313" key="1">
    <source>
        <dbReference type="EMBL" id="ABZ98267.1"/>
    </source>
</evidence>
<sequence length="147" mass="17442">MDKLEEKALSDINEYGCHILHVMEDEENPCFSYSIGIQKVSNQSEIIITGLKFELTHSIINNYNNQIKLGKSFKTDTFYSGFLENFDVMFKNVNKIYFKEYFGWARWLYKGDNFNALQLIYPDVDGIWPWQENASTDFKWFIPNLYD</sequence>
<gene>
    <name evidence="1" type="ordered locus">LEPBI_I2166</name>
</gene>
<dbReference type="AlphaFoldDB" id="B0ST27"/>
<dbReference type="Pfam" id="PF14081">
    <property type="entry name" value="DUF4262"/>
    <property type="match status" value="1"/>
</dbReference>
<dbReference type="BioCyc" id="LBIF456481:LEPBI_RS10690-MONOMER"/>
<accession>B0ST27</accession>
<evidence type="ECO:0008006" key="3">
    <source>
        <dbReference type="Google" id="ProtNLM"/>
    </source>
</evidence>
<dbReference type="Proteomes" id="UP000001847">
    <property type="component" value="Chromosome I"/>
</dbReference>
<dbReference type="InterPro" id="IPR025358">
    <property type="entry name" value="DUF4262"/>
</dbReference>
<dbReference type="EMBL" id="CP000786">
    <property type="protein sequence ID" value="ABZ98267.1"/>
    <property type="molecule type" value="Genomic_DNA"/>
</dbReference>
<dbReference type="STRING" id="456481.LEPBI_I2166"/>
<keyword evidence="2" id="KW-1185">Reference proteome</keyword>
<proteinExistence type="predicted"/>
<protein>
    <recommendedName>
        <fullName evidence="3">DUF4262 domain-containing protein</fullName>
    </recommendedName>
</protein>
<dbReference type="KEGG" id="lbi:LEPBI_I2166"/>
<organism evidence="1 2">
    <name type="scientific">Leptospira biflexa serovar Patoc (strain Patoc 1 / ATCC 23582 / Paris)</name>
    <dbReference type="NCBI Taxonomy" id="456481"/>
    <lineage>
        <taxon>Bacteria</taxon>
        <taxon>Pseudomonadati</taxon>
        <taxon>Spirochaetota</taxon>
        <taxon>Spirochaetia</taxon>
        <taxon>Leptospirales</taxon>
        <taxon>Leptospiraceae</taxon>
        <taxon>Leptospira</taxon>
    </lineage>
</organism>
<name>B0ST27_LEPBP</name>
<dbReference type="HOGENOM" id="CLU_094847_2_0_12"/>
<reference evidence="1 2" key="1">
    <citation type="journal article" date="2008" name="PLoS ONE">
        <title>Genome sequence of the saprophyte Leptospira biflexa provides insights into the evolution of Leptospira and the pathogenesis of leptospirosis.</title>
        <authorList>
            <person name="Picardeau M."/>
            <person name="Bulach D.M."/>
            <person name="Bouchier C."/>
            <person name="Zuerner R.L."/>
            <person name="Zidane N."/>
            <person name="Wilson P.J."/>
            <person name="Creno S."/>
            <person name="Kuczek E.S."/>
            <person name="Bommezzadri S."/>
            <person name="Davis J.C."/>
            <person name="McGrath A."/>
            <person name="Johnson M.J."/>
            <person name="Boursaux-Eude C."/>
            <person name="Seemann T."/>
            <person name="Rouy Z."/>
            <person name="Coppel R.L."/>
            <person name="Rood J.I."/>
            <person name="Lajus A."/>
            <person name="Davies J.K."/>
            <person name="Medigue C."/>
            <person name="Adler B."/>
        </authorList>
    </citation>
    <scope>NUCLEOTIDE SEQUENCE [LARGE SCALE GENOMIC DNA]</scope>
    <source>
        <strain evidence="2">Patoc 1 / ATCC 23582 / Paris</strain>
    </source>
</reference>
<dbReference type="RefSeq" id="WP_012389137.1">
    <property type="nucleotide sequence ID" value="NC_010602.1"/>
</dbReference>
<dbReference type="OrthoDB" id="9793188at2"/>